<evidence type="ECO:0000256" key="2">
    <source>
        <dbReference type="ARBA" id="ARBA00010214"/>
    </source>
</evidence>
<feature type="domain" description="FAD synthetase" evidence="12">
    <location>
        <begin position="14"/>
        <end position="155"/>
    </location>
</feature>
<dbReference type="GO" id="GO:0003919">
    <property type="term" value="F:FMN adenylyltransferase activity"/>
    <property type="evidence" value="ECO:0007669"/>
    <property type="project" value="UniProtKB-EC"/>
</dbReference>
<comment type="similarity">
    <text evidence="2">Belongs to the RibF family.</text>
</comment>
<dbReference type="Gene3D" id="3.40.50.620">
    <property type="entry name" value="HUPs"/>
    <property type="match status" value="1"/>
</dbReference>
<dbReference type="AlphaFoldDB" id="A0A398BJW1"/>
<keyword evidence="7" id="KW-0548">Nucleotidyltransferase</keyword>
<sequence>MKAHVYTSVEMPCSIIAIGAFDGVHKGHQEVIKQAVQRSKKRKVPSVVYTFDPPPLVFFQGARMLTSIEEKLEKIEKLGVDHVVVARFDHLFAKRNAYRFIDTLRKLNPAEIIVGEDFRFGKDRLGDIALLEKYFRIQVTMPVCCSNGNPISSTRIRQLISEGETTLSNAFLG</sequence>
<dbReference type="EC" id="2.7.7.2" evidence="3"/>
<keyword evidence="5" id="KW-0288">FMN</keyword>
<dbReference type="PANTHER" id="PTHR22749">
    <property type="entry name" value="RIBOFLAVIN KINASE/FMN ADENYLYLTRANSFERASE"/>
    <property type="match status" value="1"/>
</dbReference>
<evidence type="ECO:0000256" key="7">
    <source>
        <dbReference type="ARBA" id="ARBA00022695"/>
    </source>
</evidence>
<dbReference type="InterPro" id="IPR014729">
    <property type="entry name" value="Rossmann-like_a/b/a_fold"/>
</dbReference>
<name>A0A398BJW1_9BACI</name>
<keyword evidence="9" id="KW-0274">FAD</keyword>
<evidence type="ECO:0000256" key="5">
    <source>
        <dbReference type="ARBA" id="ARBA00022643"/>
    </source>
</evidence>
<reference evidence="13 14" key="1">
    <citation type="submission" date="2018-08" db="EMBL/GenBank/DDBJ databases">
        <title>Bacillus jemisoniae sp. nov., Bacillus chryseoplanitiae sp. nov., Bacillus resnikiae sp. nov., and Bacillus frankliniae sp. nov., isolated from Viking spacecraft and associated surfaces.</title>
        <authorList>
            <person name="Seuylemezian A."/>
            <person name="Vaishampayan P."/>
        </authorList>
    </citation>
    <scope>NUCLEOTIDE SEQUENCE [LARGE SCALE GENOMIC DNA]</scope>
    <source>
        <strain evidence="13 14">JJ-247</strain>
    </source>
</reference>
<comment type="caution">
    <text evidence="13">The sequence shown here is derived from an EMBL/GenBank/DDBJ whole genome shotgun (WGS) entry which is preliminary data.</text>
</comment>
<dbReference type="CDD" id="cd02064">
    <property type="entry name" value="FAD_synthetase_N"/>
    <property type="match status" value="1"/>
</dbReference>
<dbReference type="GO" id="GO:0008531">
    <property type="term" value="F:riboflavin kinase activity"/>
    <property type="evidence" value="ECO:0007669"/>
    <property type="project" value="TreeGrafter"/>
</dbReference>
<proteinExistence type="inferred from homology"/>
<evidence type="ECO:0000256" key="1">
    <source>
        <dbReference type="ARBA" id="ARBA00004726"/>
    </source>
</evidence>
<dbReference type="RefSeq" id="WP_119111308.1">
    <property type="nucleotide sequence ID" value="NZ_CBCSEO010000001.1"/>
</dbReference>
<evidence type="ECO:0000256" key="3">
    <source>
        <dbReference type="ARBA" id="ARBA00012393"/>
    </source>
</evidence>
<evidence type="ECO:0000256" key="11">
    <source>
        <dbReference type="ARBA" id="ARBA00049494"/>
    </source>
</evidence>
<keyword evidence="6" id="KW-0808">Transferase</keyword>
<protein>
    <recommendedName>
        <fullName evidence="3">FAD synthase</fullName>
        <ecNumber evidence="3">2.7.7.2</ecNumber>
    </recommendedName>
</protein>
<dbReference type="GO" id="GO:0005524">
    <property type="term" value="F:ATP binding"/>
    <property type="evidence" value="ECO:0007669"/>
    <property type="project" value="UniProtKB-KW"/>
</dbReference>
<keyword evidence="10" id="KW-0067">ATP-binding</keyword>
<dbReference type="EMBL" id="QWVT01000008">
    <property type="protein sequence ID" value="RID87736.1"/>
    <property type="molecule type" value="Genomic_DNA"/>
</dbReference>
<evidence type="ECO:0000256" key="10">
    <source>
        <dbReference type="ARBA" id="ARBA00022840"/>
    </source>
</evidence>
<accession>A0A398BJW1</accession>
<dbReference type="PANTHER" id="PTHR22749:SF6">
    <property type="entry name" value="RIBOFLAVIN KINASE"/>
    <property type="match status" value="1"/>
</dbReference>
<dbReference type="FunFam" id="3.40.50.620:FF:000021">
    <property type="entry name" value="Riboflavin biosynthesis protein"/>
    <property type="match status" value="1"/>
</dbReference>
<dbReference type="InterPro" id="IPR023468">
    <property type="entry name" value="Riboflavin_kinase"/>
</dbReference>
<evidence type="ECO:0000313" key="14">
    <source>
        <dbReference type="Proteomes" id="UP000265816"/>
    </source>
</evidence>
<dbReference type="UniPathway" id="UPA00277">
    <property type="reaction ID" value="UER00407"/>
</dbReference>
<dbReference type="InterPro" id="IPR015864">
    <property type="entry name" value="FAD_synthase"/>
</dbReference>
<comment type="pathway">
    <text evidence="1">Cofactor biosynthesis; FAD biosynthesis; FAD from FMN: step 1/1.</text>
</comment>
<evidence type="ECO:0000256" key="4">
    <source>
        <dbReference type="ARBA" id="ARBA00022630"/>
    </source>
</evidence>
<dbReference type="GO" id="GO:0006747">
    <property type="term" value="P:FAD biosynthetic process"/>
    <property type="evidence" value="ECO:0007669"/>
    <property type="project" value="UniProtKB-UniPathway"/>
</dbReference>
<dbReference type="Pfam" id="PF06574">
    <property type="entry name" value="FAD_syn"/>
    <property type="match status" value="1"/>
</dbReference>
<evidence type="ECO:0000256" key="6">
    <source>
        <dbReference type="ARBA" id="ARBA00022679"/>
    </source>
</evidence>
<evidence type="ECO:0000256" key="8">
    <source>
        <dbReference type="ARBA" id="ARBA00022741"/>
    </source>
</evidence>
<evidence type="ECO:0000313" key="13">
    <source>
        <dbReference type="EMBL" id="RID87736.1"/>
    </source>
</evidence>
<evidence type="ECO:0000256" key="9">
    <source>
        <dbReference type="ARBA" id="ARBA00022827"/>
    </source>
</evidence>
<gene>
    <name evidence="13" type="ORF">D1970_02495</name>
</gene>
<evidence type="ECO:0000259" key="12">
    <source>
        <dbReference type="Pfam" id="PF06574"/>
    </source>
</evidence>
<dbReference type="GO" id="GO:0009231">
    <property type="term" value="P:riboflavin biosynthetic process"/>
    <property type="evidence" value="ECO:0007669"/>
    <property type="project" value="InterPro"/>
</dbReference>
<comment type="catalytic activity">
    <reaction evidence="11">
        <text>FMN + ATP + H(+) = FAD + diphosphate</text>
        <dbReference type="Rhea" id="RHEA:17237"/>
        <dbReference type="ChEBI" id="CHEBI:15378"/>
        <dbReference type="ChEBI" id="CHEBI:30616"/>
        <dbReference type="ChEBI" id="CHEBI:33019"/>
        <dbReference type="ChEBI" id="CHEBI:57692"/>
        <dbReference type="ChEBI" id="CHEBI:58210"/>
        <dbReference type="EC" id="2.7.7.2"/>
    </reaction>
</comment>
<keyword evidence="8" id="KW-0547">Nucleotide-binding</keyword>
<dbReference type="OrthoDB" id="9803667at2"/>
<dbReference type="SUPFAM" id="SSF52374">
    <property type="entry name" value="Nucleotidylyl transferase"/>
    <property type="match status" value="1"/>
</dbReference>
<keyword evidence="14" id="KW-1185">Reference proteome</keyword>
<organism evidence="13 14">
    <name type="scientific">Mesobacillus zeae</name>
    <dbReference type="NCBI Taxonomy" id="1917180"/>
    <lineage>
        <taxon>Bacteria</taxon>
        <taxon>Bacillati</taxon>
        <taxon>Bacillota</taxon>
        <taxon>Bacilli</taxon>
        <taxon>Bacillales</taxon>
        <taxon>Bacillaceae</taxon>
        <taxon>Mesobacillus</taxon>
    </lineage>
</organism>
<keyword evidence="4" id="KW-0285">Flavoprotein</keyword>
<dbReference type="GO" id="GO:0009398">
    <property type="term" value="P:FMN biosynthetic process"/>
    <property type="evidence" value="ECO:0007669"/>
    <property type="project" value="TreeGrafter"/>
</dbReference>
<dbReference type="Proteomes" id="UP000265816">
    <property type="component" value="Unassembled WGS sequence"/>
</dbReference>